<comment type="caution">
    <text evidence="2">The sequence shown here is derived from an EMBL/GenBank/DDBJ whole genome shotgun (WGS) entry which is preliminary data.</text>
</comment>
<evidence type="ECO:0000313" key="3">
    <source>
        <dbReference type="Proteomes" id="UP000838756"/>
    </source>
</evidence>
<organism evidence="2 3">
    <name type="scientific">Pararge aegeria aegeria</name>
    <dbReference type="NCBI Taxonomy" id="348720"/>
    <lineage>
        <taxon>Eukaryota</taxon>
        <taxon>Metazoa</taxon>
        <taxon>Ecdysozoa</taxon>
        <taxon>Arthropoda</taxon>
        <taxon>Hexapoda</taxon>
        <taxon>Insecta</taxon>
        <taxon>Pterygota</taxon>
        <taxon>Neoptera</taxon>
        <taxon>Endopterygota</taxon>
        <taxon>Lepidoptera</taxon>
        <taxon>Glossata</taxon>
        <taxon>Ditrysia</taxon>
        <taxon>Papilionoidea</taxon>
        <taxon>Nymphalidae</taxon>
        <taxon>Satyrinae</taxon>
        <taxon>Satyrini</taxon>
        <taxon>Parargina</taxon>
        <taxon>Pararge</taxon>
    </lineage>
</organism>
<gene>
    <name evidence="2" type="primary">jg5616</name>
    <name evidence="2" type="ORF">PAEG_LOCUS2782</name>
</gene>
<dbReference type="EMBL" id="CAKXAJ010008680">
    <property type="protein sequence ID" value="CAH2210925.1"/>
    <property type="molecule type" value="Genomic_DNA"/>
</dbReference>
<evidence type="ECO:0000313" key="2">
    <source>
        <dbReference type="EMBL" id="CAH2210925.1"/>
    </source>
</evidence>
<reference evidence="2" key="1">
    <citation type="submission" date="2022-03" db="EMBL/GenBank/DDBJ databases">
        <authorList>
            <person name="Lindestad O."/>
        </authorList>
    </citation>
    <scope>NUCLEOTIDE SEQUENCE</scope>
</reference>
<accession>A0A8S4QNY7</accession>
<dbReference type="Gene3D" id="3.30.70.1820">
    <property type="entry name" value="L1 transposable element, RRM domain"/>
    <property type="match status" value="1"/>
</dbReference>
<feature type="region of interest" description="Disordered" evidence="1">
    <location>
        <begin position="142"/>
        <end position="182"/>
    </location>
</feature>
<dbReference type="OrthoDB" id="8121249at2759"/>
<protein>
    <submittedName>
        <fullName evidence="2">Jg5616 protein</fullName>
    </submittedName>
</protein>
<proteinExistence type="predicted"/>
<keyword evidence="3" id="KW-1185">Reference proteome</keyword>
<evidence type="ECO:0000256" key="1">
    <source>
        <dbReference type="SAM" id="MobiDB-lite"/>
    </source>
</evidence>
<name>A0A8S4QNY7_9NEOP</name>
<sequence>MNSRRKILLVHGIPDVNGEDTLKLVVKTLSDHLNMPDLSVADVSRCHRMGSIKSGKQRAILLKFKQLSLRNQVWYDKTKLKGTGITLSEFLTRDRHAIFMEARQRFGVSKCWTKDGSIFVVQSNGSRRRIVAKSELDSIPCGSDVQRPAPSAVVASSAAAPPKSRPAALPAQVNRSRRIVKK</sequence>
<dbReference type="AlphaFoldDB" id="A0A8S4QNY7"/>
<feature type="compositionally biased region" description="Low complexity" evidence="1">
    <location>
        <begin position="147"/>
        <end position="171"/>
    </location>
</feature>
<dbReference type="Proteomes" id="UP000838756">
    <property type="component" value="Unassembled WGS sequence"/>
</dbReference>